<protein>
    <submittedName>
        <fullName evidence="2">Uncharacterized protein</fullName>
    </submittedName>
</protein>
<proteinExistence type="predicted"/>
<reference evidence="2 3" key="1">
    <citation type="submission" date="2021-07" db="EMBL/GenBank/DDBJ databases">
        <title>The Aristolochia fimbriata genome: insights into angiosperm evolution, floral development and chemical biosynthesis.</title>
        <authorList>
            <person name="Jiao Y."/>
        </authorList>
    </citation>
    <scope>NUCLEOTIDE SEQUENCE [LARGE SCALE GENOMIC DNA]</scope>
    <source>
        <strain evidence="2">IBCAS-2021</strain>
        <tissue evidence="2">Leaf</tissue>
    </source>
</reference>
<evidence type="ECO:0000313" key="2">
    <source>
        <dbReference type="EMBL" id="KAG9447882.1"/>
    </source>
</evidence>
<sequence length="518" mass="55268">MAAVPPLPPLVDANMKLHGCNQKINSLPGGEDFHQFGQGAEAKLIGLFEELPQSGGVCVHGAVDFVQGVGGASVCAGNTHQGLLHHVFLKGRHPIGQFLLLFHGPPVELVHHVELLRGELRQVPPPQPVQILLQLVLELGAGEGVGEPDAEGGPAAGKPHEGVLVGGAPNGAKQGRRVLLAQPEPLGGVVLVLFHAFIDHVAEFVRVAAVAGEGMGELLQISPLLRHPVLVATSPLGFHLDRGVWFDFGEYKQKKQMGLEFGVGAGNLRGGRRGGRGCGLLHSPGWTGKFRNHGVPALRFERLNSISSPASASPFPRVDISVAIHCSGFFLSQVESKADIFRAREDKDIRGRHILIRNNPKRKEFTGVIPPPIPVVHADALEGRTAPPPSRGRLGIGIGTSLQGDADFLAFRCLGTGPHFRHIFDSHAPQPFALKYLKGANFAVHSSDSLSADGGTGGRDTGEGRHRGRRHRGRRSPRMVRAISPSQPARLGTARAIPHGRAPHTRKAPHHRRGHSVG</sequence>
<dbReference type="Proteomes" id="UP000825729">
    <property type="component" value="Unassembled WGS sequence"/>
</dbReference>
<feature type="region of interest" description="Disordered" evidence="1">
    <location>
        <begin position="447"/>
        <end position="518"/>
    </location>
</feature>
<name>A0AAV7EJY9_ARIFI</name>
<comment type="caution">
    <text evidence="2">The sequence shown here is derived from an EMBL/GenBank/DDBJ whole genome shotgun (WGS) entry which is preliminary data.</text>
</comment>
<evidence type="ECO:0000256" key="1">
    <source>
        <dbReference type="SAM" id="MobiDB-lite"/>
    </source>
</evidence>
<feature type="compositionally biased region" description="Basic residues" evidence="1">
    <location>
        <begin position="501"/>
        <end position="518"/>
    </location>
</feature>
<feature type="compositionally biased region" description="Basic residues" evidence="1">
    <location>
        <begin position="466"/>
        <end position="478"/>
    </location>
</feature>
<dbReference type="EMBL" id="JAINDJ010000005">
    <property type="protein sequence ID" value="KAG9447882.1"/>
    <property type="molecule type" value="Genomic_DNA"/>
</dbReference>
<accession>A0AAV7EJY9</accession>
<dbReference type="AlphaFoldDB" id="A0AAV7EJY9"/>
<keyword evidence="3" id="KW-1185">Reference proteome</keyword>
<evidence type="ECO:0000313" key="3">
    <source>
        <dbReference type="Proteomes" id="UP000825729"/>
    </source>
</evidence>
<organism evidence="2 3">
    <name type="scientific">Aristolochia fimbriata</name>
    <name type="common">White veined hardy Dutchman's pipe vine</name>
    <dbReference type="NCBI Taxonomy" id="158543"/>
    <lineage>
        <taxon>Eukaryota</taxon>
        <taxon>Viridiplantae</taxon>
        <taxon>Streptophyta</taxon>
        <taxon>Embryophyta</taxon>
        <taxon>Tracheophyta</taxon>
        <taxon>Spermatophyta</taxon>
        <taxon>Magnoliopsida</taxon>
        <taxon>Magnoliidae</taxon>
        <taxon>Piperales</taxon>
        <taxon>Aristolochiaceae</taxon>
        <taxon>Aristolochia</taxon>
    </lineage>
</organism>
<gene>
    <name evidence="2" type="ORF">H6P81_014010</name>
</gene>